<gene>
    <name evidence="2" type="ORF">LTRI10_LOCUS18361</name>
</gene>
<sequence>MNLESFQIHYLPDICLLWRIWKSRNKVVYEFTQPLASSLARQFFFQVQEYFSVSPHPQILSPRLQSSRLSSWVGPPEGFIKINFDAAVRDHGSSSGLVVRGSDGQVFLSLRFHHPGISNPYLAELLAARDAISLVLSRSIPRAIIEGDSEVVVRQLDGRCCEDSVGGPLLRDCFQLLRSCSSCILFSSVPRTVNWAAHRVARQALLLSPVAIASFDFVGWLH</sequence>
<evidence type="ECO:0000259" key="1">
    <source>
        <dbReference type="Pfam" id="PF13456"/>
    </source>
</evidence>
<protein>
    <recommendedName>
        <fullName evidence="1">RNase H type-1 domain-containing protein</fullName>
    </recommendedName>
</protein>
<dbReference type="Pfam" id="PF13456">
    <property type="entry name" value="RVT_3"/>
    <property type="match status" value="1"/>
</dbReference>
<dbReference type="InterPro" id="IPR012337">
    <property type="entry name" value="RNaseH-like_sf"/>
</dbReference>
<dbReference type="EMBL" id="OZ034816">
    <property type="protein sequence ID" value="CAL1376644.1"/>
    <property type="molecule type" value="Genomic_DNA"/>
</dbReference>
<keyword evidence="3" id="KW-1185">Reference proteome</keyword>
<dbReference type="InterPro" id="IPR002156">
    <property type="entry name" value="RNaseH_domain"/>
</dbReference>
<organism evidence="2 3">
    <name type="scientific">Linum trigynum</name>
    <dbReference type="NCBI Taxonomy" id="586398"/>
    <lineage>
        <taxon>Eukaryota</taxon>
        <taxon>Viridiplantae</taxon>
        <taxon>Streptophyta</taxon>
        <taxon>Embryophyta</taxon>
        <taxon>Tracheophyta</taxon>
        <taxon>Spermatophyta</taxon>
        <taxon>Magnoliopsida</taxon>
        <taxon>eudicotyledons</taxon>
        <taxon>Gunneridae</taxon>
        <taxon>Pentapetalae</taxon>
        <taxon>rosids</taxon>
        <taxon>fabids</taxon>
        <taxon>Malpighiales</taxon>
        <taxon>Linaceae</taxon>
        <taxon>Linum</taxon>
    </lineage>
</organism>
<dbReference type="GO" id="GO:0004523">
    <property type="term" value="F:RNA-DNA hybrid ribonuclease activity"/>
    <property type="evidence" value="ECO:0007669"/>
    <property type="project" value="InterPro"/>
</dbReference>
<dbReference type="InterPro" id="IPR036397">
    <property type="entry name" value="RNaseH_sf"/>
</dbReference>
<dbReference type="PANTHER" id="PTHR47074">
    <property type="entry name" value="BNAC02G40300D PROTEIN"/>
    <property type="match status" value="1"/>
</dbReference>
<dbReference type="AlphaFoldDB" id="A0AAV2DSY7"/>
<name>A0AAV2DSY7_9ROSI</name>
<evidence type="ECO:0000313" key="3">
    <source>
        <dbReference type="Proteomes" id="UP001497516"/>
    </source>
</evidence>
<dbReference type="GO" id="GO:0003676">
    <property type="term" value="F:nucleic acid binding"/>
    <property type="evidence" value="ECO:0007669"/>
    <property type="project" value="InterPro"/>
</dbReference>
<dbReference type="PANTHER" id="PTHR47074:SF48">
    <property type="entry name" value="POLYNUCLEOTIDYL TRANSFERASE, RIBONUCLEASE H-LIKE SUPERFAMILY PROTEIN"/>
    <property type="match status" value="1"/>
</dbReference>
<evidence type="ECO:0000313" key="2">
    <source>
        <dbReference type="EMBL" id="CAL1376644.1"/>
    </source>
</evidence>
<proteinExistence type="predicted"/>
<dbReference type="SUPFAM" id="SSF53098">
    <property type="entry name" value="Ribonuclease H-like"/>
    <property type="match status" value="1"/>
</dbReference>
<feature type="domain" description="RNase H type-1" evidence="1">
    <location>
        <begin position="83"/>
        <end position="204"/>
    </location>
</feature>
<dbReference type="InterPro" id="IPR052929">
    <property type="entry name" value="RNase_H-like_EbsB-rel"/>
</dbReference>
<dbReference type="Gene3D" id="3.30.420.10">
    <property type="entry name" value="Ribonuclease H-like superfamily/Ribonuclease H"/>
    <property type="match status" value="1"/>
</dbReference>
<dbReference type="Proteomes" id="UP001497516">
    <property type="component" value="Chromosome 3"/>
</dbReference>
<reference evidence="2 3" key="1">
    <citation type="submission" date="2024-04" db="EMBL/GenBank/DDBJ databases">
        <authorList>
            <person name="Fracassetti M."/>
        </authorList>
    </citation>
    <scope>NUCLEOTIDE SEQUENCE [LARGE SCALE GENOMIC DNA]</scope>
</reference>
<accession>A0AAV2DSY7</accession>